<dbReference type="AlphaFoldDB" id="A0A8H5LMS4"/>
<evidence type="ECO:0000256" key="1">
    <source>
        <dbReference type="SAM" id="MobiDB-lite"/>
    </source>
</evidence>
<dbReference type="Proteomes" id="UP000559256">
    <property type="component" value="Unassembled WGS sequence"/>
</dbReference>
<keyword evidence="2" id="KW-1133">Transmembrane helix</keyword>
<organism evidence="3 4">
    <name type="scientific">Tetrapyrgos nigripes</name>
    <dbReference type="NCBI Taxonomy" id="182062"/>
    <lineage>
        <taxon>Eukaryota</taxon>
        <taxon>Fungi</taxon>
        <taxon>Dikarya</taxon>
        <taxon>Basidiomycota</taxon>
        <taxon>Agaricomycotina</taxon>
        <taxon>Agaricomycetes</taxon>
        <taxon>Agaricomycetidae</taxon>
        <taxon>Agaricales</taxon>
        <taxon>Marasmiineae</taxon>
        <taxon>Marasmiaceae</taxon>
        <taxon>Tetrapyrgos</taxon>
    </lineage>
</organism>
<evidence type="ECO:0000313" key="3">
    <source>
        <dbReference type="EMBL" id="KAF5362916.1"/>
    </source>
</evidence>
<protein>
    <submittedName>
        <fullName evidence="3">Uncharacterized protein</fullName>
    </submittedName>
</protein>
<feature type="region of interest" description="Disordered" evidence="1">
    <location>
        <begin position="67"/>
        <end position="148"/>
    </location>
</feature>
<feature type="compositionally biased region" description="Basic and acidic residues" evidence="1">
    <location>
        <begin position="69"/>
        <end position="94"/>
    </location>
</feature>
<keyword evidence="2" id="KW-0812">Transmembrane</keyword>
<keyword evidence="4" id="KW-1185">Reference proteome</keyword>
<proteinExistence type="predicted"/>
<comment type="caution">
    <text evidence="3">The sequence shown here is derived from an EMBL/GenBank/DDBJ whole genome shotgun (WGS) entry which is preliminary data.</text>
</comment>
<accession>A0A8H5LMS4</accession>
<feature type="compositionally biased region" description="Basic residues" evidence="1">
    <location>
        <begin position="139"/>
        <end position="148"/>
    </location>
</feature>
<sequence length="148" mass="16326">MPRSTTTVDDYPSLLWITIPPVLLLSAYFARKWYLARRLKVHGIGKGAPGFQTSVRRVRVTPEIAARIRRGEEVSPDEIAKASAEMDAREEAERNGLNASPTPEGKSTGNSTTRSRTPTPAVATSDPANEWLPESLTNPKKRSKGKRK</sequence>
<name>A0A8H5LMS4_9AGAR</name>
<evidence type="ECO:0000313" key="4">
    <source>
        <dbReference type="Proteomes" id="UP000559256"/>
    </source>
</evidence>
<feature type="compositionally biased region" description="Polar residues" evidence="1">
    <location>
        <begin position="97"/>
        <end position="118"/>
    </location>
</feature>
<dbReference type="OrthoDB" id="3260758at2759"/>
<reference evidence="3 4" key="1">
    <citation type="journal article" date="2020" name="ISME J.">
        <title>Uncovering the hidden diversity of litter-decomposition mechanisms in mushroom-forming fungi.</title>
        <authorList>
            <person name="Floudas D."/>
            <person name="Bentzer J."/>
            <person name="Ahren D."/>
            <person name="Johansson T."/>
            <person name="Persson P."/>
            <person name="Tunlid A."/>
        </authorList>
    </citation>
    <scope>NUCLEOTIDE SEQUENCE [LARGE SCALE GENOMIC DNA]</scope>
    <source>
        <strain evidence="3 4">CBS 291.85</strain>
    </source>
</reference>
<keyword evidence="2" id="KW-0472">Membrane</keyword>
<evidence type="ECO:0000256" key="2">
    <source>
        <dbReference type="SAM" id="Phobius"/>
    </source>
</evidence>
<dbReference type="EMBL" id="JAACJM010000036">
    <property type="protein sequence ID" value="KAF5362916.1"/>
    <property type="molecule type" value="Genomic_DNA"/>
</dbReference>
<gene>
    <name evidence="3" type="ORF">D9758_007095</name>
</gene>
<feature type="transmembrane region" description="Helical" evidence="2">
    <location>
        <begin position="12"/>
        <end position="30"/>
    </location>
</feature>